<dbReference type="AlphaFoldDB" id="A0A1L9VIP4"/>
<keyword evidence="2" id="KW-1185">Reference proteome</keyword>
<dbReference type="OrthoDB" id="4460491at2759"/>
<accession>A0A1L9VIP4</accession>
<dbReference type="GeneID" id="34460871"/>
<protein>
    <submittedName>
        <fullName evidence="1">Uncharacterized protein</fullName>
    </submittedName>
</protein>
<dbReference type="RefSeq" id="XP_022400497.1">
    <property type="nucleotide sequence ID" value="XM_022544610.1"/>
</dbReference>
<name>A0A1L9VIP4_ASPGL</name>
<dbReference type="EMBL" id="KV878898">
    <property type="protein sequence ID" value="OJJ83799.1"/>
    <property type="molecule type" value="Genomic_DNA"/>
</dbReference>
<reference evidence="2" key="1">
    <citation type="journal article" date="2017" name="Genome Biol.">
        <title>Comparative genomics reveals high biological diversity and specific adaptations in the industrially and medically important fungal genus Aspergillus.</title>
        <authorList>
            <person name="de Vries R.P."/>
            <person name="Riley R."/>
            <person name="Wiebenga A."/>
            <person name="Aguilar-Osorio G."/>
            <person name="Amillis S."/>
            <person name="Uchima C.A."/>
            <person name="Anderluh G."/>
            <person name="Asadollahi M."/>
            <person name="Askin M."/>
            <person name="Barry K."/>
            <person name="Battaglia E."/>
            <person name="Bayram O."/>
            <person name="Benocci T."/>
            <person name="Braus-Stromeyer S.A."/>
            <person name="Caldana C."/>
            <person name="Canovas D."/>
            <person name="Cerqueira G.C."/>
            <person name="Chen F."/>
            <person name="Chen W."/>
            <person name="Choi C."/>
            <person name="Clum A."/>
            <person name="Dos Santos R.A."/>
            <person name="Damasio A.R."/>
            <person name="Diallinas G."/>
            <person name="Emri T."/>
            <person name="Fekete E."/>
            <person name="Flipphi M."/>
            <person name="Freyberg S."/>
            <person name="Gallo A."/>
            <person name="Gournas C."/>
            <person name="Habgood R."/>
            <person name="Hainaut M."/>
            <person name="Harispe M.L."/>
            <person name="Henrissat B."/>
            <person name="Hilden K.S."/>
            <person name="Hope R."/>
            <person name="Hossain A."/>
            <person name="Karabika E."/>
            <person name="Karaffa L."/>
            <person name="Karanyi Z."/>
            <person name="Krasevec N."/>
            <person name="Kuo A."/>
            <person name="Kusch H."/>
            <person name="LaButti K."/>
            <person name="Lagendijk E.L."/>
            <person name="Lapidus A."/>
            <person name="Levasseur A."/>
            <person name="Lindquist E."/>
            <person name="Lipzen A."/>
            <person name="Logrieco A.F."/>
            <person name="MacCabe A."/>
            <person name="Maekelae M.R."/>
            <person name="Malavazi I."/>
            <person name="Melin P."/>
            <person name="Meyer V."/>
            <person name="Mielnichuk N."/>
            <person name="Miskei M."/>
            <person name="Molnar A.P."/>
            <person name="Mule G."/>
            <person name="Ngan C.Y."/>
            <person name="Orejas M."/>
            <person name="Orosz E."/>
            <person name="Ouedraogo J.P."/>
            <person name="Overkamp K.M."/>
            <person name="Park H.-S."/>
            <person name="Perrone G."/>
            <person name="Piumi F."/>
            <person name="Punt P.J."/>
            <person name="Ram A.F."/>
            <person name="Ramon A."/>
            <person name="Rauscher S."/>
            <person name="Record E."/>
            <person name="Riano-Pachon D.M."/>
            <person name="Robert V."/>
            <person name="Roehrig J."/>
            <person name="Ruller R."/>
            <person name="Salamov A."/>
            <person name="Salih N.S."/>
            <person name="Samson R.A."/>
            <person name="Sandor E."/>
            <person name="Sanguinetti M."/>
            <person name="Schuetze T."/>
            <person name="Sepcic K."/>
            <person name="Shelest E."/>
            <person name="Sherlock G."/>
            <person name="Sophianopoulou V."/>
            <person name="Squina F.M."/>
            <person name="Sun H."/>
            <person name="Susca A."/>
            <person name="Todd R.B."/>
            <person name="Tsang A."/>
            <person name="Unkles S.E."/>
            <person name="van de Wiele N."/>
            <person name="van Rossen-Uffink D."/>
            <person name="Oliveira J.V."/>
            <person name="Vesth T.C."/>
            <person name="Visser J."/>
            <person name="Yu J.-H."/>
            <person name="Zhou M."/>
            <person name="Andersen M.R."/>
            <person name="Archer D.B."/>
            <person name="Baker S.E."/>
            <person name="Benoit I."/>
            <person name="Brakhage A.A."/>
            <person name="Braus G.H."/>
            <person name="Fischer R."/>
            <person name="Frisvad J.C."/>
            <person name="Goldman G.H."/>
            <person name="Houbraken J."/>
            <person name="Oakley B."/>
            <person name="Pocsi I."/>
            <person name="Scazzocchio C."/>
            <person name="Seiboth B."/>
            <person name="vanKuyk P.A."/>
            <person name="Wortman J."/>
            <person name="Dyer P.S."/>
            <person name="Grigoriev I.V."/>
        </authorList>
    </citation>
    <scope>NUCLEOTIDE SEQUENCE [LARGE SCALE GENOMIC DNA]</scope>
    <source>
        <strain evidence="2">CBS 516.65</strain>
    </source>
</reference>
<gene>
    <name evidence="1" type="ORF">ASPGLDRAFT_35815</name>
</gene>
<evidence type="ECO:0000313" key="1">
    <source>
        <dbReference type="EMBL" id="OJJ83799.1"/>
    </source>
</evidence>
<proteinExistence type="predicted"/>
<organism evidence="1 2">
    <name type="scientific">Aspergillus glaucus CBS 516.65</name>
    <dbReference type="NCBI Taxonomy" id="1160497"/>
    <lineage>
        <taxon>Eukaryota</taxon>
        <taxon>Fungi</taxon>
        <taxon>Dikarya</taxon>
        <taxon>Ascomycota</taxon>
        <taxon>Pezizomycotina</taxon>
        <taxon>Eurotiomycetes</taxon>
        <taxon>Eurotiomycetidae</taxon>
        <taxon>Eurotiales</taxon>
        <taxon>Aspergillaceae</taxon>
        <taxon>Aspergillus</taxon>
        <taxon>Aspergillus subgen. Aspergillus</taxon>
    </lineage>
</organism>
<dbReference type="VEuPathDB" id="FungiDB:ASPGLDRAFT_35815"/>
<dbReference type="Proteomes" id="UP000184300">
    <property type="component" value="Unassembled WGS sequence"/>
</dbReference>
<sequence length="662" mass="75865">MTPAQSRVKQEQLRKRRDNLLRRHNDFWMLYAIRSWLSPEMPNGRIYTYWFHPTVPAPTDQDIHERSQPAVHKTPVDYLPPALGDLRTPKPPLLTVLGRRRLPYYPPTLGALVNTTGRRWDYQALPVLTKLLHDQVEEHFRNYKNNFFDKNTIPLYLFLSGAGTGKSRNATELDKTIYKCFDGTYFEKNELLASHVHDPFVFHVSFENGTSLRPTEKDPWRAIGTRMLYQVLRQHETAPKNITLSDVLGKWHAPTPSEVIRSLSPEDFSVLLWDKYTMLRTLTTLGDLAQDHPGFMIVCGTSIASGPIDEYLISSRRRRIVLPCRPLEPPTIDHKPVFNIKDIVQEVLISDCGSHGRALELLDDIFPILQGDIGPEVKCLVARKLLERYGGTLPDENDGMAIIKAVLAHRCMRRNEYVPRTNVTPDEVCQNGLIHFEKVNPDSWNSLGCFKISYIWLLVLCITNRKNDFLDELQLLDYRDFRVKDQSTVSGGFSWSDFESLMVKIRKIKPHVFNDGEWVTVEDIHQGAFMHPATKRIRFVNHHFNDDVANHHIQTKTVPPFERSWVVETRNSGEINLRDHKYIVLNAAGAPAGDAVLSLDSDIPRTESQQCKNLQRGFPDLNKEHEKAASPDDVFTLFCTSSIPRLRDGDTYNAPPGNADFT</sequence>
<evidence type="ECO:0000313" key="2">
    <source>
        <dbReference type="Proteomes" id="UP000184300"/>
    </source>
</evidence>